<protein>
    <submittedName>
        <fullName evidence="4">C2H2-type domain-containing protein</fullName>
    </submittedName>
</protein>
<keyword evidence="3" id="KW-1185">Reference proteome</keyword>
<dbReference type="PROSITE" id="PS00028">
    <property type="entry name" value="ZINC_FINGER_C2H2_1"/>
    <property type="match status" value="1"/>
</dbReference>
<reference evidence="4" key="2">
    <citation type="submission" date="2020-10" db="UniProtKB">
        <authorList>
            <consortium name="WormBaseParasite"/>
        </authorList>
    </citation>
    <scope>IDENTIFICATION</scope>
</reference>
<feature type="region of interest" description="Disordered" evidence="1">
    <location>
        <begin position="86"/>
        <end position="106"/>
    </location>
</feature>
<dbReference type="AlphaFoldDB" id="A0A7E4W2X6"/>
<name>A0A7E4W2X6_PANRE</name>
<evidence type="ECO:0000259" key="2">
    <source>
        <dbReference type="PROSITE" id="PS00028"/>
    </source>
</evidence>
<evidence type="ECO:0000313" key="4">
    <source>
        <dbReference type="WBParaSite" id="Pan_g6391.t1"/>
    </source>
</evidence>
<dbReference type="Proteomes" id="UP000492821">
    <property type="component" value="Unassembled WGS sequence"/>
</dbReference>
<proteinExistence type="predicted"/>
<sequence length="230" mass="25903">MSAKHSPRTPSEVDPEPPSEKNPKESILIPPVPLFGILQCQICGIPVMDVIALQSHTITMHSMLKFSKVPYVINVMPLPEPEVITIDDDTVNSDNHEPSSSPEPSLLRLRERPVQQKHELALIRIRKRLDELRSVDASRELTEKEVRELENLLSEEFYIKRKLKKAIDAATRAKRYRIKRSLTNDSLTSNVNFNKLTSENASLAIEDFRPPSASCFSDMASAAQMFAVSA</sequence>
<evidence type="ECO:0000313" key="3">
    <source>
        <dbReference type="Proteomes" id="UP000492821"/>
    </source>
</evidence>
<feature type="region of interest" description="Disordered" evidence="1">
    <location>
        <begin position="1"/>
        <end position="25"/>
    </location>
</feature>
<dbReference type="InterPro" id="IPR013087">
    <property type="entry name" value="Znf_C2H2_type"/>
</dbReference>
<evidence type="ECO:0000256" key="1">
    <source>
        <dbReference type="SAM" id="MobiDB-lite"/>
    </source>
</evidence>
<reference evidence="3" key="1">
    <citation type="journal article" date="2013" name="Genetics">
        <title>The draft genome and transcriptome of Panagrellus redivivus are shaped by the harsh demands of a free-living lifestyle.</title>
        <authorList>
            <person name="Srinivasan J."/>
            <person name="Dillman A.R."/>
            <person name="Macchietto M.G."/>
            <person name="Heikkinen L."/>
            <person name="Lakso M."/>
            <person name="Fracchia K.M."/>
            <person name="Antoshechkin I."/>
            <person name="Mortazavi A."/>
            <person name="Wong G."/>
            <person name="Sternberg P.W."/>
        </authorList>
    </citation>
    <scope>NUCLEOTIDE SEQUENCE [LARGE SCALE GENOMIC DNA]</scope>
    <source>
        <strain evidence="3">MT8872</strain>
    </source>
</reference>
<feature type="domain" description="C2H2-type" evidence="2">
    <location>
        <begin position="40"/>
        <end position="61"/>
    </location>
</feature>
<accession>A0A7E4W2X6</accession>
<dbReference type="WBParaSite" id="Pan_g6391.t1">
    <property type="protein sequence ID" value="Pan_g6391.t1"/>
    <property type="gene ID" value="Pan_g6391"/>
</dbReference>
<organism evidence="3 4">
    <name type="scientific">Panagrellus redivivus</name>
    <name type="common">Microworm</name>
    <dbReference type="NCBI Taxonomy" id="6233"/>
    <lineage>
        <taxon>Eukaryota</taxon>
        <taxon>Metazoa</taxon>
        <taxon>Ecdysozoa</taxon>
        <taxon>Nematoda</taxon>
        <taxon>Chromadorea</taxon>
        <taxon>Rhabditida</taxon>
        <taxon>Tylenchina</taxon>
        <taxon>Panagrolaimomorpha</taxon>
        <taxon>Panagrolaimoidea</taxon>
        <taxon>Panagrolaimidae</taxon>
        <taxon>Panagrellus</taxon>
    </lineage>
</organism>